<dbReference type="PANTHER" id="PTHR43236">
    <property type="entry name" value="ANTITOXIN HIGA1"/>
    <property type="match status" value="1"/>
</dbReference>
<gene>
    <name evidence="2" type="ORF">F0P94_14780</name>
</gene>
<dbReference type="EMBL" id="VTWT01000008">
    <property type="protein sequence ID" value="KAA9331156.1"/>
    <property type="molecule type" value="Genomic_DNA"/>
</dbReference>
<dbReference type="InterPro" id="IPR052345">
    <property type="entry name" value="Rad_response_metalloprotease"/>
</dbReference>
<dbReference type="InterPro" id="IPR010359">
    <property type="entry name" value="IrrE_HExxH"/>
</dbReference>
<reference evidence="2 3" key="1">
    <citation type="submission" date="2019-09" db="EMBL/GenBank/DDBJ databases">
        <title>Genome sequence of Adhaeribacter sp. M2.</title>
        <authorList>
            <person name="Srinivasan S."/>
        </authorList>
    </citation>
    <scope>NUCLEOTIDE SEQUENCE [LARGE SCALE GENOMIC DNA]</scope>
    <source>
        <strain evidence="2 3">M2</strain>
    </source>
</reference>
<dbReference type="Pfam" id="PF06114">
    <property type="entry name" value="Peptidase_M78"/>
    <property type="match status" value="1"/>
</dbReference>
<organism evidence="2 3">
    <name type="scientific">Adhaeribacter soli</name>
    <dbReference type="NCBI Taxonomy" id="2607655"/>
    <lineage>
        <taxon>Bacteria</taxon>
        <taxon>Pseudomonadati</taxon>
        <taxon>Bacteroidota</taxon>
        <taxon>Cytophagia</taxon>
        <taxon>Cytophagales</taxon>
        <taxon>Hymenobacteraceae</taxon>
        <taxon>Adhaeribacter</taxon>
    </lineage>
</organism>
<feature type="domain" description="IrrE N-terminal-like" evidence="1">
    <location>
        <begin position="32"/>
        <end position="164"/>
    </location>
</feature>
<evidence type="ECO:0000313" key="2">
    <source>
        <dbReference type="EMBL" id="KAA9331156.1"/>
    </source>
</evidence>
<dbReference type="PANTHER" id="PTHR43236:SF2">
    <property type="entry name" value="BLL0069 PROTEIN"/>
    <property type="match status" value="1"/>
</dbReference>
<dbReference type="Gene3D" id="1.10.10.2910">
    <property type="match status" value="1"/>
</dbReference>
<keyword evidence="3" id="KW-1185">Reference proteome</keyword>
<protein>
    <submittedName>
        <fullName evidence="2">ImmA/IrrE family metallo-endopeptidase</fullName>
    </submittedName>
</protein>
<dbReference type="Proteomes" id="UP000326570">
    <property type="component" value="Unassembled WGS sequence"/>
</dbReference>
<name>A0A5N1IS42_9BACT</name>
<evidence type="ECO:0000259" key="1">
    <source>
        <dbReference type="Pfam" id="PF06114"/>
    </source>
</evidence>
<proteinExistence type="predicted"/>
<sequence>MSKSIENLTTSILKDLNVTKAPIDIVNIAIKKGVTIKPYDLGDGVSGVLVVDKDKSVIGYNPSEHVVRQRFTIAHELGHFIMHRSQAELFVDKEKVLFRNHASSTGEIKREREANNFAASILMPEYLIYKEINDRHIDSIDETAIKELAKVFNVSQQAMTIRLTKLNLFW</sequence>
<evidence type="ECO:0000313" key="3">
    <source>
        <dbReference type="Proteomes" id="UP000326570"/>
    </source>
</evidence>
<comment type="caution">
    <text evidence="2">The sequence shown here is derived from an EMBL/GenBank/DDBJ whole genome shotgun (WGS) entry which is preliminary data.</text>
</comment>
<accession>A0A5N1IS42</accession>
<dbReference type="RefSeq" id="WP_150904679.1">
    <property type="nucleotide sequence ID" value="NZ_VTWT01000008.1"/>
</dbReference>
<dbReference type="AlphaFoldDB" id="A0A5N1IS42"/>